<feature type="region of interest" description="Disordered" evidence="5">
    <location>
        <begin position="88"/>
        <end position="117"/>
    </location>
</feature>
<gene>
    <name evidence="7" type="ORF">RIF29_33058</name>
</gene>
<evidence type="ECO:0000256" key="3">
    <source>
        <dbReference type="ARBA" id="ARBA00022801"/>
    </source>
</evidence>
<feature type="domain" description="Ubiquitin-like protease family profile" evidence="6">
    <location>
        <begin position="303"/>
        <end position="496"/>
    </location>
</feature>
<proteinExistence type="inferred from homology"/>
<comment type="similarity">
    <text evidence="1">Belongs to the peptidase C48 family.</text>
</comment>
<evidence type="ECO:0000256" key="2">
    <source>
        <dbReference type="ARBA" id="ARBA00022670"/>
    </source>
</evidence>
<dbReference type="InterPro" id="IPR038765">
    <property type="entry name" value="Papain-like_cys_pep_sf"/>
</dbReference>
<evidence type="ECO:0000259" key="6">
    <source>
        <dbReference type="PROSITE" id="PS50600"/>
    </source>
</evidence>
<dbReference type="GO" id="GO:0006508">
    <property type="term" value="P:proteolysis"/>
    <property type="evidence" value="ECO:0007669"/>
    <property type="project" value="UniProtKB-KW"/>
</dbReference>
<dbReference type="Gene3D" id="3.30.310.130">
    <property type="entry name" value="Ubiquitin-related"/>
    <property type="match status" value="1"/>
</dbReference>
<keyword evidence="4" id="KW-0788">Thiol protease</keyword>
<evidence type="ECO:0000256" key="5">
    <source>
        <dbReference type="SAM" id="MobiDB-lite"/>
    </source>
</evidence>
<sequence>MDEPSKPQRAPLALDWNSLLNDGADSEAPEILIVKPSSNMASSWPDHMTDRDLFDSIRRKKQLLQASGKSLPDRGAKLRAMIKQQEEELARRQLRRHHQQQQQEEEEAVDVDRRPRQVDATSTTAVGMYNDLTQDNEPPPAPSQSAFTSCFVKKMNDDTDCTAVNAFSEDLSHFKHCNNQTILENGASRGRKRHRLPSRLLPLRCASNLSKRARSKHDKSYRATSTHSQQNIGKYMFRRNDASQAIQSDSLKSRKGQPIILDDDDDDDEETYVPEKIEEESKLRECLKEAKIYYPTRDDPECVEVCYQDIDCLGPEGYLTSTIMNFYLLYLKQQASLANRSLSDYHFFNTFFYKKLKEAVSSKRSDKETFFAKFRRWWRGVNIFKKPYILIPIHEDLHWSLIIICIPDKEDDSGPIILHLDSLGLHSSKSVFDNIKCYLLEEKNYLDRECLSSDVPIAERIWKCLPRRIDTQSIVVPQQKNEYDCGLFVLYFMERFIEEAPERLKKKDLDMFGKRWFKPEEASSLRVKIRKLLVAELQNSISESSSPPAYAECVDTATELD</sequence>
<feature type="region of interest" description="Disordered" evidence="5">
    <location>
        <begin position="246"/>
        <end position="269"/>
    </location>
</feature>
<dbReference type="PROSITE" id="PS50600">
    <property type="entry name" value="ULP_PROTEASE"/>
    <property type="match status" value="1"/>
</dbReference>
<dbReference type="EMBL" id="JAYWIO010000007">
    <property type="protein sequence ID" value="KAK7250551.1"/>
    <property type="molecule type" value="Genomic_DNA"/>
</dbReference>
<evidence type="ECO:0000313" key="8">
    <source>
        <dbReference type="Proteomes" id="UP001372338"/>
    </source>
</evidence>
<dbReference type="Proteomes" id="UP001372338">
    <property type="component" value="Unassembled WGS sequence"/>
</dbReference>
<evidence type="ECO:0000256" key="4">
    <source>
        <dbReference type="ARBA" id="ARBA00022807"/>
    </source>
</evidence>
<protein>
    <recommendedName>
        <fullName evidence="6">Ubiquitin-like protease family profile domain-containing protein</fullName>
    </recommendedName>
</protein>
<accession>A0AAN9HQG9</accession>
<dbReference type="PANTHER" id="PTHR46915:SF2">
    <property type="entry name" value="UBIQUITIN-LIKE PROTEASE 4"/>
    <property type="match status" value="1"/>
</dbReference>
<dbReference type="GO" id="GO:0016926">
    <property type="term" value="P:protein desumoylation"/>
    <property type="evidence" value="ECO:0007669"/>
    <property type="project" value="UniProtKB-ARBA"/>
</dbReference>
<dbReference type="Pfam" id="PF02902">
    <property type="entry name" value="Peptidase_C48"/>
    <property type="match status" value="1"/>
</dbReference>
<dbReference type="Gene3D" id="1.10.418.20">
    <property type="match status" value="1"/>
</dbReference>
<dbReference type="InterPro" id="IPR003653">
    <property type="entry name" value="Peptidase_C48_C"/>
</dbReference>
<evidence type="ECO:0000256" key="1">
    <source>
        <dbReference type="ARBA" id="ARBA00005234"/>
    </source>
</evidence>
<dbReference type="GO" id="GO:0008234">
    <property type="term" value="F:cysteine-type peptidase activity"/>
    <property type="evidence" value="ECO:0007669"/>
    <property type="project" value="UniProtKB-KW"/>
</dbReference>
<organism evidence="7 8">
    <name type="scientific">Crotalaria pallida</name>
    <name type="common">Smooth rattlebox</name>
    <name type="synonym">Crotalaria striata</name>
    <dbReference type="NCBI Taxonomy" id="3830"/>
    <lineage>
        <taxon>Eukaryota</taxon>
        <taxon>Viridiplantae</taxon>
        <taxon>Streptophyta</taxon>
        <taxon>Embryophyta</taxon>
        <taxon>Tracheophyta</taxon>
        <taxon>Spermatophyta</taxon>
        <taxon>Magnoliopsida</taxon>
        <taxon>eudicotyledons</taxon>
        <taxon>Gunneridae</taxon>
        <taxon>Pentapetalae</taxon>
        <taxon>rosids</taxon>
        <taxon>fabids</taxon>
        <taxon>Fabales</taxon>
        <taxon>Fabaceae</taxon>
        <taxon>Papilionoideae</taxon>
        <taxon>50 kb inversion clade</taxon>
        <taxon>genistoids sensu lato</taxon>
        <taxon>core genistoids</taxon>
        <taxon>Crotalarieae</taxon>
        <taxon>Crotalaria</taxon>
    </lineage>
</organism>
<dbReference type="AlphaFoldDB" id="A0AAN9HQG9"/>
<reference evidence="7 8" key="1">
    <citation type="submission" date="2024-01" db="EMBL/GenBank/DDBJ databases">
        <title>The genomes of 5 underutilized Papilionoideae crops provide insights into root nodulation and disease resistanc.</title>
        <authorList>
            <person name="Yuan L."/>
        </authorList>
    </citation>
    <scope>NUCLEOTIDE SEQUENCE [LARGE SCALE GENOMIC DNA]</scope>
    <source>
        <strain evidence="7">ZHUSHIDOU_FW_LH</strain>
        <tissue evidence="7">Leaf</tissue>
    </source>
</reference>
<name>A0AAN9HQG9_CROPI</name>
<evidence type="ECO:0000313" key="7">
    <source>
        <dbReference type="EMBL" id="KAK7250551.1"/>
    </source>
</evidence>
<dbReference type="SUPFAM" id="SSF54001">
    <property type="entry name" value="Cysteine proteinases"/>
    <property type="match status" value="1"/>
</dbReference>
<keyword evidence="3" id="KW-0378">Hydrolase</keyword>
<dbReference type="PANTHER" id="PTHR46915">
    <property type="entry name" value="UBIQUITIN-LIKE PROTEASE 4-RELATED"/>
    <property type="match status" value="1"/>
</dbReference>
<keyword evidence="8" id="KW-1185">Reference proteome</keyword>
<comment type="caution">
    <text evidence="7">The sequence shown here is derived from an EMBL/GenBank/DDBJ whole genome shotgun (WGS) entry which is preliminary data.</text>
</comment>
<keyword evidence="2" id="KW-0645">Protease</keyword>